<name>A0A0D9Z523_9ORYZ</name>
<dbReference type="AlphaFoldDB" id="A0A0D9Z523"/>
<evidence type="ECO:0000256" key="1">
    <source>
        <dbReference type="SAM" id="MobiDB-lite"/>
    </source>
</evidence>
<sequence>MATSAIAFFPVIVLFISRRERDRERGWRTTKRTRAGREREVGDPPTVAVAVVPRARAREYASAQLRARWHGHRRGDGDETATAVHNALWCVVLCVSNVRCTGKFRREREWSGPVCPAPRAEPIAVPARPTRATDSANSPALWFDLKLNGLVYSGVFPRIFPVYNGTVSLSPSRKSKPKNPSR</sequence>
<organism evidence="2">
    <name type="scientific">Oryza glumipatula</name>
    <dbReference type="NCBI Taxonomy" id="40148"/>
    <lineage>
        <taxon>Eukaryota</taxon>
        <taxon>Viridiplantae</taxon>
        <taxon>Streptophyta</taxon>
        <taxon>Embryophyta</taxon>
        <taxon>Tracheophyta</taxon>
        <taxon>Spermatophyta</taxon>
        <taxon>Magnoliopsida</taxon>
        <taxon>Liliopsida</taxon>
        <taxon>Poales</taxon>
        <taxon>Poaceae</taxon>
        <taxon>BOP clade</taxon>
        <taxon>Oryzoideae</taxon>
        <taxon>Oryzeae</taxon>
        <taxon>Oryzinae</taxon>
        <taxon>Oryza</taxon>
    </lineage>
</organism>
<evidence type="ECO:0000313" key="3">
    <source>
        <dbReference type="Proteomes" id="UP000026961"/>
    </source>
</evidence>
<feature type="region of interest" description="Disordered" evidence="1">
    <location>
        <begin position="25"/>
        <end position="44"/>
    </location>
</feature>
<dbReference type="Gramene" id="OGLUM03G11550.1">
    <property type="protein sequence ID" value="OGLUM03G11550.1"/>
    <property type="gene ID" value="OGLUM03G11550"/>
</dbReference>
<reference evidence="2" key="2">
    <citation type="submission" date="2018-05" db="EMBL/GenBank/DDBJ databases">
        <title>OgluRS3 (Oryza glumaepatula Reference Sequence Version 3).</title>
        <authorList>
            <person name="Zhang J."/>
            <person name="Kudrna D."/>
            <person name="Lee S."/>
            <person name="Talag J."/>
            <person name="Welchert J."/>
            <person name="Wing R.A."/>
        </authorList>
    </citation>
    <scope>NUCLEOTIDE SEQUENCE [LARGE SCALE GENOMIC DNA]</scope>
</reference>
<dbReference type="HOGENOM" id="CLU_1484219_0_0_1"/>
<accession>A0A0D9Z523</accession>
<reference evidence="2" key="1">
    <citation type="submission" date="2015-04" db="UniProtKB">
        <authorList>
            <consortium name="EnsemblPlants"/>
        </authorList>
    </citation>
    <scope>IDENTIFICATION</scope>
</reference>
<dbReference type="EnsemblPlants" id="OGLUM03G11550.1">
    <property type="protein sequence ID" value="OGLUM03G11550.1"/>
    <property type="gene ID" value="OGLUM03G11550"/>
</dbReference>
<proteinExistence type="predicted"/>
<evidence type="ECO:0000313" key="2">
    <source>
        <dbReference type="EnsemblPlants" id="OGLUM03G11550.1"/>
    </source>
</evidence>
<keyword evidence="3" id="KW-1185">Reference proteome</keyword>
<dbReference type="Proteomes" id="UP000026961">
    <property type="component" value="Chromosome 3"/>
</dbReference>
<protein>
    <submittedName>
        <fullName evidence="2">Uncharacterized protein</fullName>
    </submittedName>
</protein>